<dbReference type="InterPro" id="IPR016032">
    <property type="entry name" value="Sig_transdc_resp-reg_C-effctor"/>
</dbReference>
<dbReference type="InterPro" id="IPR036388">
    <property type="entry name" value="WH-like_DNA-bd_sf"/>
</dbReference>
<comment type="caution">
    <text evidence="5">The sequence shown here is derived from an EMBL/GenBank/DDBJ whole genome shotgun (WGS) entry which is preliminary data.</text>
</comment>
<keyword evidence="3" id="KW-0804">Transcription</keyword>
<dbReference type="InterPro" id="IPR000792">
    <property type="entry name" value="Tscrpt_reg_LuxR_C"/>
</dbReference>
<dbReference type="CDD" id="cd06170">
    <property type="entry name" value="LuxR_C_like"/>
    <property type="match status" value="1"/>
</dbReference>
<dbReference type="GO" id="GO:0006355">
    <property type="term" value="P:regulation of DNA-templated transcription"/>
    <property type="evidence" value="ECO:0007669"/>
    <property type="project" value="InterPro"/>
</dbReference>
<dbReference type="SUPFAM" id="SSF46894">
    <property type="entry name" value="C-terminal effector domain of the bipartite response regulators"/>
    <property type="match status" value="1"/>
</dbReference>
<dbReference type="RefSeq" id="WP_203721899.1">
    <property type="nucleotide sequence ID" value="NZ_BOMC01000004.1"/>
</dbReference>
<gene>
    <name evidence="5" type="ORF">BKA14_001787</name>
</gene>
<evidence type="ECO:0000256" key="3">
    <source>
        <dbReference type="ARBA" id="ARBA00023163"/>
    </source>
</evidence>
<dbReference type="EMBL" id="JACHMF010000001">
    <property type="protein sequence ID" value="MBB4691639.1"/>
    <property type="molecule type" value="Genomic_DNA"/>
</dbReference>
<evidence type="ECO:0000313" key="6">
    <source>
        <dbReference type="Proteomes" id="UP000542742"/>
    </source>
</evidence>
<dbReference type="PROSITE" id="PS50043">
    <property type="entry name" value="HTH_LUXR_2"/>
    <property type="match status" value="1"/>
</dbReference>
<dbReference type="SMART" id="SM00421">
    <property type="entry name" value="HTH_LUXR"/>
    <property type="match status" value="1"/>
</dbReference>
<proteinExistence type="predicted"/>
<organism evidence="5 6">
    <name type="scientific">Paractinoplanes abujensis</name>
    <dbReference type="NCBI Taxonomy" id="882441"/>
    <lineage>
        <taxon>Bacteria</taxon>
        <taxon>Bacillati</taxon>
        <taxon>Actinomycetota</taxon>
        <taxon>Actinomycetes</taxon>
        <taxon>Micromonosporales</taxon>
        <taxon>Micromonosporaceae</taxon>
        <taxon>Paractinoplanes</taxon>
    </lineage>
</organism>
<name>A0A7W7CNN6_9ACTN</name>
<dbReference type="PANTHER" id="PTHR44688:SF16">
    <property type="entry name" value="DNA-BINDING TRANSCRIPTIONAL ACTIVATOR DEVR_DOSR"/>
    <property type="match status" value="1"/>
</dbReference>
<evidence type="ECO:0000256" key="1">
    <source>
        <dbReference type="ARBA" id="ARBA00023015"/>
    </source>
</evidence>
<dbReference type="PANTHER" id="PTHR44688">
    <property type="entry name" value="DNA-BINDING TRANSCRIPTIONAL ACTIVATOR DEVR_DOSR"/>
    <property type="match status" value="1"/>
</dbReference>
<keyword evidence="2 5" id="KW-0238">DNA-binding</keyword>
<dbReference type="PRINTS" id="PR00038">
    <property type="entry name" value="HTHLUXR"/>
</dbReference>
<feature type="domain" description="HTH luxR-type" evidence="4">
    <location>
        <begin position="5"/>
        <end position="70"/>
    </location>
</feature>
<dbReference type="Proteomes" id="UP000542742">
    <property type="component" value="Unassembled WGS sequence"/>
</dbReference>
<evidence type="ECO:0000256" key="2">
    <source>
        <dbReference type="ARBA" id="ARBA00023125"/>
    </source>
</evidence>
<reference evidence="5 6" key="1">
    <citation type="submission" date="2020-08" db="EMBL/GenBank/DDBJ databases">
        <title>Sequencing the genomes of 1000 actinobacteria strains.</title>
        <authorList>
            <person name="Klenk H.-P."/>
        </authorList>
    </citation>
    <scope>NUCLEOTIDE SEQUENCE [LARGE SCALE GENOMIC DNA]</scope>
    <source>
        <strain evidence="5 6">DSM 45518</strain>
    </source>
</reference>
<dbReference type="Gene3D" id="1.10.10.10">
    <property type="entry name" value="Winged helix-like DNA-binding domain superfamily/Winged helix DNA-binding domain"/>
    <property type="match status" value="1"/>
</dbReference>
<keyword evidence="6" id="KW-1185">Reference proteome</keyword>
<sequence length="73" mass="8046">MPASGTSDRPRLTPREHAILELLAQGFTARAMARRLGVAPATVSKHLQNVYRKLGTSDRLVTVLTAQRLRILP</sequence>
<evidence type="ECO:0000259" key="4">
    <source>
        <dbReference type="PROSITE" id="PS50043"/>
    </source>
</evidence>
<dbReference type="GO" id="GO:0003677">
    <property type="term" value="F:DNA binding"/>
    <property type="evidence" value="ECO:0007669"/>
    <property type="project" value="UniProtKB-KW"/>
</dbReference>
<evidence type="ECO:0000313" key="5">
    <source>
        <dbReference type="EMBL" id="MBB4691639.1"/>
    </source>
</evidence>
<dbReference type="Pfam" id="PF00196">
    <property type="entry name" value="GerE"/>
    <property type="match status" value="1"/>
</dbReference>
<dbReference type="AlphaFoldDB" id="A0A7W7CNN6"/>
<accession>A0A7W7CNN6</accession>
<keyword evidence="1" id="KW-0805">Transcription regulation</keyword>
<protein>
    <submittedName>
        <fullName evidence="5">DNA-binding NarL/FixJ family response regulator</fullName>
    </submittedName>
</protein>